<keyword evidence="6 7" id="KW-0472">Membrane</keyword>
<sequence>MAESDRRHNRSMSIAEVAATGGQGWRQVGDLSLAFALTSIIGLERQFRGKSAGLRTQSIVGTASALILLVGKYGFDDVLGRESVVLDPSRVAAQIVSGIGFLGAGLIITRRGAIRGLTTAASVWEAAAIGMAAGAGLPILALVVTGLHFVIVLAYTPLGRFVASRGHAERSYTVTYLDNRGVLRELLAACTAHAWRVQSMSIAGYSEPGEPGRDTAQATGTRMVTVTLTILGPGATDAAAVLGELDGVVQIDAGDTEDD</sequence>
<comment type="subcellular location">
    <subcellularLocation>
        <location evidence="1">Cell membrane</location>
        <topology evidence="1">Multi-pass membrane protein</topology>
    </subcellularLocation>
</comment>
<evidence type="ECO:0000256" key="3">
    <source>
        <dbReference type="ARBA" id="ARBA00022475"/>
    </source>
</evidence>
<evidence type="ECO:0000256" key="6">
    <source>
        <dbReference type="ARBA" id="ARBA00023136"/>
    </source>
</evidence>
<dbReference type="PRINTS" id="PR01837">
    <property type="entry name" value="MGTCSAPBPROT"/>
</dbReference>
<keyword evidence="10" id="KW-1185">Reference proteome</keyword>
<evidence type="ECO:0000256" key="1">
    <source>
        <dbReference type="ARBA" id="ARBA00004651"/>
    </source>
</evidence>
<organism evidence="9 10">
    <name type="scientific">Nocardioides humi</name>
    <dbReference type="NCBI Taxonomy" id="449461"/>
    <lineage>
        <taxon>Bacteria</taxon>
        <taxon>Bacillati</taxon>
        <taxon>Actinomycetota</taxon>
        <taxon>Actinomycetes</taxon>
        <taxon>Propionibacteriales</taxon>
        <taxon>Nocardioidaceae</taxon>
        <taxon>Nocardioides</taxon>
    </lineage>
</organism>
<evidence type="ECO:0000313" key="10">
    <source>
        <dbReference type="Proteomes" id="UP001500842"/>
    </source>
</evidence>
<keyword evidence="4 7" id="KW-0812">Transmembrane</keyword>
<feature type="transmembrane region" description="Helical" evidence="7">
    <location>
        <begin position="91"/>
        <end position="109"/>
    </location>
</feature>
<gene>
    <name evidence="9" type="ORF">GCM10009788_30150</name>
</gene>
<comment type="caution">
    <text evidence="9">The sequence shown here is derived from an EMBL/GenBank/DDBJ whole genome shotgun (WGS) entry which is preliminary data.</text>
</comment>
<feature type="transmembrane region" description="Helical" evidence="7">
    <location>
        <begin position="52"/>
        <end position="71"/>
    </location>
</feature>
<comment type="similarity">
    <text evidence="2">Belongs to the MgtC/SapB family.</text>
</comment>
<dbReference type="InterPro" id="IPR049177">
    <property type="entry name" value="MgtC_SapB_SrpB_YhiD_N"/>
</dbReference>
<dbReference type="Proteomes" id="UP001500842">
    <property type="component" value="Unassembled WGS sequence"/>
</dbReference>
<accession>A0ABN2AQ89</accession>
<feature type="domain" description="MgtC/SapB/SrpB/YhiD N-terminal" evidence="8">
    <location>
        <begin position="31"/>
        <end position="160"/>
    </location>
</feature>
<dbReference type="PANTHER" id="PTHR33778:SF1">
    <property type="entry name" value="MAGNESIUM TRANSPORTER YHID-RELATED"/>
    <property type="match status" value="1"/>
</dbReference>
<feature type="transmembrane region" description="Helical" evidence="7">
    <location>
        <begin position="139"/>
        <end position="158"/>
    </location>
</feature>
<dbReference type="InterPro" id="IPR003416">
    <property type="entry name" value="MgtC/SapB/SrpB/YhiD_fam"/>
</dbReference>
<proteinExistence type="inferred from homology"/>
<evidence type="ECO:0000256" key="4">
    <source>
        <dbReference type="ARBA" id="ARBA00022692"/>
    </source>
</evidence>
<evidence type="ECO:0000256" key="7">
    <source>
        <dbReference type="SAM" id="Phobius"/>
    </source>
</evidence>
<dbReference type="EMBL" id="BAAAOR010000024">
    <property type="protein sequence ID" value="GAA1524315.1"/>
    <property type="molecule type" value="Genomic_DNA"/>
</dbReference>
<evidence type="ECO:0000259" key="8">
    <source>
        <dbReference type="Pfam" id="PF02308"/>
    </source>
</evidence>
<keyword evidence="3" id="KW-1003">Cell membrane</keyword>
<dbReference type="Pfam" id="PF02308">
    <property type="entry name" value="MgtC"/>
    <property type="match status" value="1"/>
</dbReference>
<evidence type="ECO:0000256" key="5">
    <source>
        <dbReference type="ARBA" id="ARBA00022989"/>
    </source>
</evidence>
<name>A0ABN2AQ89_9ACTN</name>
<keyword evidence="5 7" id="KW-1133">Transmembrane helix</keyword>
<protein>
    <submittedName>
        <fullName evidence="9">MgtC/SapB family protein</fullName>
    </submittedName>
</protein>
<evidence type="ECO:0000256" key="2">
    <source>
        <dbReference type="ARBA" id="ARBA00009298"/>
    </source>
</evidence>
<dbReference type="PANTHER" id="PTHR33778">
    <property type="entry name" value="PROTEIN MGTC"/>
    <property type="match status" value="1"/>
</dbReference>
<evidence type="ECO:0000313" key="9">
    <source>
        <dbReference type="EMBL" id="GAA1524315.1"/>
    </source>
</evidence>
<reference evidence="9 10" key="1">
    <citation type="journal article" date="2019" name="Int. J. Syst. Evol. Microbiol.">
        <title>The Global Catalogue of Microorganisms (GCM) 10K type strain sequencing project: providing services to taxonomists for standard genome sequencing and annotation.</title>
        <authorList>
            <consortium name="The Broad Institute Genomics Platform"/>
            <consortium name="The Broad Institute Genome Sequencing Center for Infectious Disease"/>
            <person name="Wu L."/>
            <person name="Ma J."/>
        </authorList>
    </citation>
    <scope>NUCLEOTIDE SEQUENCE [LARGE SCALE GENOMIC DNA]</scope>
    <source>
        <strain evidence="9 10">JCM 14942</strain>
    </source>
</reference>